<dbReference type="Pfam" id="PF13772">
    <property type="entry name" value="AIG2_2"/>
    <property type="match status" value="1"/>
</dbReference>
<protein>
    <submittedName>
        <fullName evidence="2">Gamma-glutamylcyclotransferase family protein</fullName>
    </submittedName>
</protein>
<evidence type="ECO:0000256" key="1">
    <source>
        <dbReference type="ARBA" id="ARBA00023239"/>
    </source>
</evidence>
<dbReference type="InterPro" id="IPR036568">
    <property type="entry name" value="GGCT-like_sf"/>
</dbReference>
<dbReference type="InterPro" id="IPR017939">
    <property type="entry name" value="G-Glutamylcylcotransferase"/>
</dbReference>
<organism evidence="2 3">
    <name type="scientific">Pseudoalteromonas obscura</name>
    <dbReference type="NCBI Taxonomy" id="3048491"/>
    <lineage>
        <taxon>Bacteria</taxon>
        <taxon>Pseudomonadati</taxon>
        <taxon>Pseudomonadota</taxon>
        <taxon>Gammaproteobacteria</taxon>
        <taxon>Alteromonadales</taxon>
        <taxon>Pseudoalteromonadaceae</taxon>
        <taxon>Pseudoalteromonas</taxon>
    </lineage>
</organism>
<dbReference type="SUPFAM" id="SSF110857">
    <property type="entry name" value="Gamma-glutamyl cyclotransferase-like"/>
    <property type="match status" value="1"/>
</dbReference>
<dbReference type="Proteomes" id="UP001231915">
    <property type="component" value="Unassembled WGS sequence"/>
</dbReference>
<accession>A0ABT7EIQ1</accession>
<evidence type="ECO:0000313" key="2">
    <source>
        <dbReference type="EMBL" id="MDK2594929.1"/>
    </source>
</evidence>
<name>A0ABT7EIQ1_9GAMM</name>
<dbReference type="RefSeq" id="WP_284136803.1">
    <property type="nucleotide sequence ID" value="NZ_JASJUT010000002.1"/>
</dbReference>
<dbReference type="InterPro" id="IPR013024">
    <property type="entry name" value="GGCT-like"/>
</dbReference>
<comment type="caution">
    <text evidence="2">The sequence shown here is derived from an EMBL/GenBank/DDBJ whole genome shotgun (WGS) entry which is preliminary data.</text>
</comment>
<dbReference type="PANTHER" id="PTHR12935">
    <property type="entry name" value="GAMMA-GLUTAMYLCYCLOTRANSFERASE"/>
    <property type="match status" value="1"/>
</dbReference>
<keyword evidence="3" id="KW-1185">Reference proteome</keyword>
<keyword evidence="1" id="KW-0456">Lyase</keyword>
<dbReference type="Gene3D" id="3.10.490.10">
    <property type="entry name" value="Gamma-glutamyl cyclotransferase-like"/>
    <property type="match status" value="1"/>
</dbReference>
<evidence type="ECO:0000313" key="3">
    <source>
        <dbReference type="Proteomes" id="UP001231915"/>
    </source>
</evidence>
<dbReference type="CDD" id="cd06661">
    <property type="entry name" value="GGCT_like"/>
    <property type="match status" value="1"/>
</dbReference>
<proteinExistence type="predicted"/>
<reference evidence="2 3" key="1">
    <citation type="submission" date="2023-05" db="EMBL/GenBank/DDBJ databases">
        <title>Pseudoalteromonas ardens sp. nov., Pseudoalteromonas obscura sp. nov., and Pseudoalteromonas umbrosa sp. nov., isolated from the coral Montipora capitata.</title>
        <authorList>
            <person name="Thomas E.M."/>
            <person name="Smith E.M."/>
            <person name="Papke E."/>
            <person name="Shlafstein M.D."/>
            <person name="Oline D.K."/>
            <person name="Videau P."/>
            <person name="Saw J.H."/>
            <person name="Strangman W.K."/>
            <person name="Ushijima B."/>
        </authorList>
    </citation>
    <scope>NUCLEOTIDE SEQUENCE [LARGE SCALE GENOMIC DNA]</scope>
    <source>
        <strain evidence="2 3">P94</strain>
    </source>
</reference>
<sequence>MQTDDYFYFAYGSNLSTLRLKQRLPNARLIGTAILQGHQLTFDMLSKDGSAKCNIASASAPMVVYGVVYGLTQSEIVELDNIEGPRYERVVFNVDLMNRRTIAAHCYVANTFVSNQLPFTWYKQHVLNGALEHGFPAPYVERIKMQKSIVDENENKHILELNIYKK</sequence>
<gene>
    <name evidence="2" type="ORF">QNM18_07735</name>
</gene>
<dbReference type="PANTHER" id="PTHR12935:SF0">
    <property type="entry name" value="GAMMA-GLUTAMYLCYCLOTRANSFERASE"/>
    <property type="match status" value="1"/>
</dbReference>
<dbReference type="EMBL" id="JASJUT010000002">
    <property type="protein sequence ID" value="MDK2594929.1"/>
    <property type="molecule type" value="Genomic_DNA"/>
</dbReference>